<dbReference type="OrthoDB" id="9790748at2"/>
<dbReference type="AlphaFoldDB" id="A0A6N8HYS6"/>
<gene>
    <name evidence="3" type="ORF">CAFE_15260</name>
</gene>
<comment type="caution">
    <text evidence="3">The sequence shown here is derived from an EMBL/GenBank/DDBJ whole genome shotgun (WGS) entry which is preliminary data.</text>
</comment>
<keyword evidence="1" id="KW-0175">Coiled coil</keyword>
<proteinExistence type="predicted"/>
<keyword evidence="2" id="KW-0472">Membrane</keyword>
<dbReference type="InterPro" id="IPR024414">
    <property type="entry name" value="Uncharacterised_PrgI"/>
</dbReference>
<keyword evidence="4" id="KW-1185">Reference proteome</keyword>
<evidence type="ECO:0000313" key="3">
    <source>
        <dbReference type="EMBL" id="MVB10828.1"/>
    </source>
</evidence>
<keyword evidence="2" id="KW-1133">Transmembrane helix</keyword>
<dbReference type="EMBL" id="VWXL01000048">
    <property type="protein sequence ID" value="MVB10828.1"/>
    <property type="molecule type" value="Genomic_DNA"/>
</dbReference>
<organism evidence="3 4">
    <name type="scientific">Caproicibacter fermentans</name>
    <dbReference type="NCBI Taxonomy" id="2576756"/>
    <lineage>
        <taxon>Bacteria</taxon>
        <taxon>Bacillati</taxon>
        <taxon>Bacillota</taxon>
        <taxon>Clostridia</taxon>
        <taxon>Eubacteriales</taxon>
        <taxon>Acutalibacteraceae</taxon>
        <taxon>Caproicibacter</taxon>
    </lineage>
</organism>
<evidence type="ECO:0000256" key="1">
    <source>
        <dbReference type="SAM" id="Coils"/>
    </source>
</evidence>
<feature type="transmembrane region" description="Helical" evidence="2">
    <location>
        <begin position="25"/>
        <end position="43"/>
    </location>
</feature>
<keyword evidence="2" id="KW-0812">Transmembrane</keyword>
<dbReference type="Pfam" id="PF12666">
    <property type="entry name" value="PrgI"/>
    <property type="match status" value="1"/>
</dbReference>
<feature type="transmembrane region" description="Helical" evidence="2">
    <location>
        <begin position="49"/>
        <end position="69"/>
    </location>
</feature>
<accession>A0A6N8HYS6</accession>
<sequence>MIVPIPDDIYCYEHKVWGNFTKRQLICGLIALAVIFTVFIPVFWKTSNPRLSCFLAFVVAFPVILCGVWKKDGQYPEKVIWYQCRQRFKFPQKRKFVMSNLYEIIQRNQKEYESAYEEYENKEQQKKKKSRLRYFTSLVQKRHGSKQHPV</sequence>
<feature type="coiled-coil region" evidence="1">
    <location>
        <begin position="102"/>
        <end position="132"/>
    </location>
</feature>
<evidence type="ECO:0000313" key="4">
    <source>
        <dbReference type="Proteomes" id="UP000469440"/>
    </source>
</evidence>
<protein>
    <submittedName>
        <fullName evidence="3">PrgI family protein</fullName>
    </submittedName>
</protein>
<evidence type="ECO:0000256" key="2">
    <source>
        <dbReference type="SAM" id="Phobius"/>
    </source>
</evidence>
<dbReference type="RefSeq" id="WP_066642205.1">
    <property type="nucleotide sequence ID" value="NZ_VWXL01000048.1"/>
</dbReference>
<reference evidence="3 4" key="1">
    <citation type="submission" date="2019-09" db="EMBL/GenBank/DDBJ databases">
        <title>Genome sequence of Clostridium sp. EA1.</title>
        <authorList>
            <person name="Poehlein A."/>
            <person name="Bengelsdorf F.R."/>
            <person name="Daniel R."/>
        </authorList>
    </citation>
    <scope>NUCLEOTIDE SEQUENCE [LARGE SCALE GENOMIC DNA]</scope>
    <source>
        <strain evidence="3 4">EA1</strain>
    </source>
</reference>
<name>A0A6N8HYS6_9FIRM</name>
<dbReference type="Proteomes" id="UP000469440">
    <property type="component" value="Unassembled WGS sequence"/>
</dbReference>